<proteinExistence type="predicted"/>
<evidence type="ECO:0000313" key="2">
    <source>
        <dbReference type="EMBL" id="KAG0452812.1"/>
    </source>
</evidence>
<sequence length="78" mass="8175">MSDLGFKRGAKVRHSNGAQAKKAQIGSSPVVVGGRNGVDNESLVDVQDFGHGRANNVAYMGVIDTEVAISVLVDCFTL</sequence>
<comment type="caution">
    <text evidence="2">The sequence shown here is derived from an EMBL/GenBank/DDBJ whole genome shotgun (WGS) entry which is preliminary data.</text>
</comment>
<evidence type="ECO:0000313" key="4">
    <source>
        <dbReference type="Proteomes" id="UP000636800"/>
    </source>
</evidence>
<organism evidence="2 4">
    <name type="scientific">Vanilla planifolia</name>
    <name type="common">Vanilla</name>
    <dbReference type="NCBI Taxonomy" id="51239"/>
    <lineage>
        <taxon>Eukaryota</taxon>
        <taxon>Viridiplantae</taxon>
        <taxon>Streptophyta</taxon>
        <taxon>Embryophyta</taxon>
        <taxon>Tracheophyta</taxon>
        <taxon>Spermatophyta</taxon>
        <taxon>Magnoliopsida</taxon>
        <taxon>Liliopsida</taxon>
        <taxon>Asparagales</taxon>
        <taxon>Orchidaceae</taxon>
        <taxon>Vanilloideae</taxon>
        <taxon>Vanilleae</taxon>
        <taxon>Vanilla</taxon>
    </lineage>
</organism>
<evidence type="ECO:0000313" key="5">
    <source>
        <dbReference type="Proteomes" id="UP000639772"/>
    </source>
</evidence>
<dbReference type="AlphaFoldDB" id="A0A835U8Z2"/>
<accession>A0A835U8Z2</accession>
<feature type="region of interest" description="Disordered" evidence="1">
    <location>
        <begin position="1"/>
        <end position="25"/>
    </location>
</feature>
<dbReference type="EMBL" id="JADCNL010000014">
    <property type="protein sequence ID" value="KAG0452812.1"/>
    <property type="molecule type" value="Genomic_DNA"/>
</dbReference>
<name>A0A835U8Z2_VANPL</name>
<reference evidence="4 5" key="1">
    <citation type="journal article" date="2020" name="Nat. Food">
        <title>A phased Vanilla planifolia genome enables genetic improvement of flavour and production.</title>
        <authorList>
            <person name="Hasing T."/>
            <person name="Tang H."/>
            <person name="Brym M."/>
            <person name="Khazi F."/>
            <person name="Huang T."/>
            <person name="Chambers A.H."/>
        </authorList>
    </citation>
    <scope>NUCLEOTIDE SEQUENCE [LARGE SCALE GENOMIC DNA]</scope>
    <source>
        <tissue evidence="2">Leaf</tissue>
    </source>
</reference>
<keyword evidence="4" id="KW-1185">Reference proteome</keyword>
<protein>
    <submittedName>
        <fullName evidence="2">Uncharacterized protein</fullName>
    </submittedName>
</protein>
<evidence type="ECO:0000313" key="3">
    <source>
        <dbReference type="EMBL" id="KAG0453907.1"/>
    </source>
</evidence>
<evidence type="ECO:0000256" key="1">
    <source>
        <dbReference type="SAM" id="MobiDB-lite"/>
    </source>
</evidence>
<dbReference type="EMBL" id="JADCNM010000014">
    <property type="protein sequence ID" value="KAG0453907.1"/>
    <property type="molecule type" value="Genomic_DNA"/>
</dbReference>
<dbReference type="Proteomes" id="UP000639772">
    <property type="component" value="Unassembled WGS sequence"/>
</dbReference>
<dbReference type="Proteomes" id="UP000636800">
    <property type="component" value="Unassembled WGS sequence"/>
</dbReference>
<gene>
    <name evidence="3" type="ORF">HPP92_025211</name>
    <name evidence="2" type="ORF">HPP92_025476</name>
</gene>